<feature type="chain" id="PRO_5045915299" description="Aminopeptidase N-like N-terminal domain-containing protein" evidence="2">
    <location>
        <begin position="22"/>
        <end position="149"/>
    </location>
</feature>
<keyword evidence="1" id="KW-0378">Hydrolase</keyword>
<keyword evidence="1" id="KW-0031">Aminopeptidase</keyword>
<keyword evidence="1" id="KW-0645">Protease</keyword>
<feature type="domain" description="Aminopeptidase N-like N-terminal" evidence="3">
    <location>
        <begin position="38"/>
        <end position="148"/>
    </location>
</feature>
<reference evidence="4 5" key="1">
    <citation type="submission" date="2023-09" db="EMBL/GenBank/DDBJ databases">
        <title>Genomes of two closely related lineages of the louse Polyplax serrata with different host specificities.</title>
        <authorList>
            <person name="Martinu J."/>
            <person name="Tarabai H."/>
            <person name="Stefka J."/>
            <person name="Hypsa V."/>
        </authorList>
    </citation>
    <scope>NUCLEOTIDE SEQUENCE [LARGE SCALE GENOMIC DNA]</scope>
    <source>
        <strain evidence="4">98ZLc_SE</strain>
    </source>
</reference>
<evidence type="ECO:0000259" key="3">
    <source>
        <dbReference type="Pfam" id="PF17900"/>
    </source>
</evidence>
<accession>A0ABR1ARG5</accession>
<dbReference type="Gene3D" id="2.60.40.1730">
    <property type="entry name" value="tricorn interacting facor f3 domain"/>
    <property type="match status" value="1"/>
</dbReference>
<evidence type="ECO:0000313" key="4">
    <source>
        <dbReference type="EMBL" id="KAK6626527.1"/>
    </source>
</evidence>
<dbReference type="EMBL" id="JAWJWF010000045">
    <property type="protein sequence ID" value="KAK6626527.1"/>
    <property type="molecule type" value="Genomic_DNA"/>
</dbReference>
<protein>
    <recommendedName>
        <fullName evidence="3">Aminopeptidase N-like N-terminal domain-containing protein</fullName>
    </recommendedName>
</protein>
<dbReference type="InterPro" id="IPR042097">
    <property type="entry name" value="Aminopeptidase_N-like_N_sf"/>
</dbReference>
<evidence type="ECO:0000256" key="1">
    <source>
        <dbReference type="ARBA" id="ARBA00022438"/>
    </source>
</evidence>
<dbReference type="PANTHER" id="PTHR11533:SF276">
    <property type="entry name" value="GLUTAMYL AMINOPEPTIDASE"/>
    <property type="match status" value="1"/>
</dbReference>
<evidence type="ECO:0000313" key="5">
    <source>
        <dbReference type="Proteomes" id="UP001359485"/>
    </source>
</evidence>
<keyword evidence="2" id="KW-0732">Signal</keyword>
<dbReference type="PANTHER" id="PTHR11533">
    <property type="entry name" value="PROTEASE M1 ZINC METALLOPROTEASE"/>
    <property type="match status" value="1"/>
</dbReference>
<feature type="signal peptide" evidence="2">
    <location>
        <begin position="1"/>
        <end position="21"/>
    </location>
</feature>
<dbReference type="SUPFAM" id="SSF63737">
    <property type="entry name" value="Leukotriene A4 hydrolase N-terminal domain"/>
    <property type="match status" value="1"/>
</dbReference>
<sequence length="149" mass="17151">MSVGVVLFVCLVAFATTEVESLSPSWEKNNLIPKEITPLSYDILVDPDLDEGTFKGEVTIEFNLTATRDEWLPVHIKNLNITQTIIRDNKGNEVNIKETFEYPKNNFWVMKTDVIQPDLYKLHMKFHGSLVQSLVGFYRSVYHENGTNR</sequence>
<dbReference type="Proteomes" id="UP001359485">
    <property type="component" value="Unassembled WGS sequence"/>
</dbReference>
<comment type="caution">
    <text evidence="4">The sequence shown here is derived from an EMBL/GenBank/DDBJ whole genome shotgun (WGS) entry which is preliminary data.</text>
</comment>
<organism evidence="4 5">
    <name type="scientific">Polyplax serrata</name>
    <name type="common">Common mouse louse</name>
    <dbReference type="NCBI Taxonomy" id="468196"/>
    <lineage>
        <taxon>Eukaryota</taxon>
        <taxon>Metazoa</taxon>
        <taxon>Ecdysozoa</taxon>
        <taxon>Arthropoda</taxon>
        <taxon>Hexapoda</taxon>
        <taxon>Insecta</taxon>
        <taxon>Pterygota</taxon>
        <taxon>Neoptera</taxon>
        <taxon>Paraneoptera</taxon>
        <taxon>Psocodea</taxon>
        <taxon>Troctomorpha</taxon>
        <taxon>Phthiraptera</taxon>
        <taxon>Anoplura</taxon>
        <taxon>Polyplacidae</taxon>
        <taxon>Polyplax</taxon>
    </lineage>
</organism>
<gene>
    <name evidence="4" type="ORF">RUM44_009000</name>
</gene>
<evidence type="ECO:0000256" key="2">
    <source>
        <dbReference type="SAM" id="SignalP"/>
    </source>
</evidence>
<name>A0ABR1ARG5_POLSC</name>
<keyword evidence="5" id="KW-1185">Reference proteome</keyword>
<dbReference type="InterPro" id="IPR050344">
    <property type="entry name" value="Peptidase_M1_aminopeptidases"/>
</dbReference>
<dbReference type="InterPro" id="IPR045357">
    <property type="entry name" value="Aminopeptidase_N-like_N"/>
</dbReference>
<proteinExistence type="predicted"/>
<dbReference type="Pfam" id="PF17900">
    <property type="entry name" value="Peptidase_M1_N"/>
    <property type="match status" value="1"/>
</dbReference>